<dbReference type="GO" id="GO:0003677">
    <property type="term" value="F:DNA binding"/>
    <property type="evidence" value="ECO:0007669"/>
    <property type="project" value="UniProtKB-KW"/>
</dbReference>
<evidence type="ECO:0000256" key="5">
    <source>
        <dbReference type="ARBA" id="ARBA00022695"/>
    </source>
</evidence>
<evidence type="ECO:0000256" key="4">
    <source>
        <dbReference type="ARBA" id="ARBA00022679"/>
    </source>
</evidence>
<keyword evidence="6" id="KW-0235">DNA replication</keyword>
<evidence type="ECO:0000256" key="1">
    <source>
        <dbReference type="ARBA" id="ARBA00004496"/>
    </source>
</evidence>
<dbReference type="GO" id="GO:0006271">
    <property type="term" value="P:DNA strand elongation involved in DNA replication"/>
    <property type="evidence" value="ECO:0007669"/>
    <property type="project" value="TreeGrafter"/>
</dbReference>
<protein>
    <submittedName>
        <fullName evidence="9">Beta clamp domain protein</fullName>
    </submittedName>
</protein>
<evidence type="ECO:0000256" key="6">
    <source>
        <dbReference type="ARBA" id="ARBA00022705"/>
    </source>
</evidence>
<reference evidence="9" key="1">
    <citation type="submission" date="2017-05" db="EMBL/GenBank/DDBJ databases">
        <title>The virome of a scalding spring: bacteriophages and archaeal viruses share the pool.</title>
        <authorList>
            <person name="Zablocki O.D.J."/>
            <person name="van Zyl L.J."/>
            <person name="Kirby B."/>
            <person name="Trindade M.I."/>
        </authorList>
    </citation>
    <scope>NUCLEOTIDE SEQUENCE</scope>
</reference>
<keyword evidence="8" id="KW-0238">DNA-binding</keyword>
<keyword evidence="7" id="KW-0239">DNA-directed DNA polymerase</keyword>
<evidence type="ECO:0000313" key="9">
    <source>
        <dbReference type="EMBL" id="ASV43920.1"/>
    </source>
</evidence>
<comment type="similarity">
    <text evidence="2">Belongs to the beta sliding clamp family.</text>
</comment>
<dbReference type="InterPro" id="IPR046938">
    <property type="entry name" value="DNA_clamp_sf"/>
</dbReference>
<keyword evidence="3" id="KW-0963">Cytoplasm</keyword>
<evidence type="ECO:0000256" key="8">
    <source>
        <dbReference type="ARBA" id="ARBA00023125"/>
    </source>
</evidence>
<dbReference type="PANTHER" id="PTHR30478">
    <property type="entry name" value="DNA POLYMERASE III SUBUNIT BETA"/>
    <property type="match status" value="1"/>
</dbReference>
<organism evidence="9">
    <name type="scientific">Hot spring virus BHS2</name>
    <dbReference type="NCBI Taxonomy" id="2024352"/>
    <lineage>
        <taxon>Viruses</taxon>
    </lineage>
</organism>
<dbReference type="InterPro" id="IPR001001">
    <property type="entry name" value="DNA_polIII_beta"/>
</dbReference>
<dbReference type="GO" id="GO:0003887">
    <property type="term" value="F:DNA-directed DNA polymerase activity"/>
    <property type="evidence" value="ECO:0007669"/>
    <property type="project" value="UniProtKB-KW"/>
</dbReference>
<name>A0A2U7NW25_9VIRU</name>
<dbReference type="GO" id="GO:0009360">
    <property type="term" value="C:DNA polymerase III complex"/>
    <property type="evidence" value="ECO:0007669"/>
    <property type="project" value="InterPro"/>
</dbReference>
<dbReference type="EMBL" id="MF098557">
    <property type="protein sequence ID" value="ASV43920.1"/>
    <property type="molecule type" value="Genomic_DNA"/>
</dbReference>
<comment type="subcellular location">
    <subcellularLocation>
        <location evidence="1">Cytoplasm</location>
    </subcellularLocation>
</comment>
<dbReference type="PANTHER" id="PTHR30478:SF0">
    <property type="entry name" value="BETA SLIDING CLAMP"/>
    <property type="match status" value="1"/>
</dbReference>
<dbReference type="SUPFAM" id="SSF55979">
    <property type="entry name" value="DNA clamp"/>
    <property type="match status" value="2"/>
</dbReference>
<dbReference type="SMART" id="SM00480">
    <property type="entry name" value="POL3Bc"/>
    <property type="match status" value="1"/>
</dbReference>
<keyword evidence="5" id="KW-0548">Nucleotidyltransferase</keyword>
<dbReference type="CDD" id="cd00140">
    <property type="entry name" value="beta_clamp"/>
    <property type="match status" value="1"/>
</dbReference>
<evidence type="ECO:0000256" key="2">
    <source>
        <dbReference type="ARBA" id="ARBA00010752"/>
    </source>
</evidence>
<evidence type="ECO:0000256" key="7">
    <source>
        <dbReference type="ARBA" id="ARBA00022932"/>
    </source>
</evidence>
<proteinExistence type="inferred from homology"/>
<keyword evidence="4" id="KW-0808">Transferase</keyword>
<accession>A0A2U7NW25</accession>
<sequence length="377" mass="41823">MGFLKAPSLINQSLRTVNARAGKKTPTYVRLHADSQVFTAWIIGSKMAVRWTLHRSHFPVVEGEGTCWVGGHDLVLAFSSLDFAGGKAKLNFDPAPELRDGSGLAMPIAAADKKAERAAENFADCDAAEDFFFMPLGAFLGLLNRVLYAYSDEEYRSSMRGVKFEVVEGRLRLVASDGYRLALTCQGDRLNMGLHEGASPVALGKELEAMVKILERFPLPSTVYFKVSSDHLGLEIGGEGWKFEGFVGCGFGYPDYHRAIPKEQSFAFSIDRKAFFEAIRPILPFAKSRKETSSVELTFDPSPTVALNDENAPIKLSFPILEMQGKPFPLLFNARYLIEALDHAPYETANVIVWREESAVRIESGTYLAVIVPLRRR</sequence>
<dbReference type="Gene3D" id="3.70.10.10">
    <property type="match status" value="1"/>
</dbReference>
<evidence type="ECO:0000256" key="3">
    <source>
        <dbReference type="ARBA" id="ARBA00022490"/>
    </source>
</evidence>
<dbReference type="Gene3D" id="3.10.150.10">
    <property type="entry name" value="DNA Polymerase III, subunit A, domain 2"/>
    <property type="match status" value="1"/>
</dbReference>